<gene>
    <name evidence="5" type="ORF">GQ43DRAFT_445437</name>
</gene>
<dbReference type="InterPro" id="IPR050316">
    <property type="entry name" value="Tyrosinase/Hemocyanin"/>
</dbReference>
<dbReference type="Gene3D" id="1.10.1280.10">
    <property type="entry name" value="Di-copper center containing domain from catechol oxidase"/>
    <property type="match status" value="1"/>
</dbReference>
<feature type="domain" description="Tyrosinase copper-binding" evidence="4">
    <location>
        <begin position="275"/>
        <end position="286"/>
    </location>
</feature>
<dbReference type="PRINTS" id="PR00092">
    <property type="entry name" value="TYROSINASE"/>
</dbReference>
<name>A0A9P4MQK5_9PLEO</name>
<organism evidence="5 6">
    <name type="scientific">Delitschia confertaspora ATCC 74209</name>
    <dbReference type="NCBI Taxonomy" id="1513339"/>
    <lineage>
        <taxon>Eukaryota</taxon>
        <taxon>Fungi</taxon>
        <taxon>Dikarya</taxon>
        <taxon>Ascomycota</taxon>
        <taxon>Pezizomycotina</taxon>
        <taxon>Dothideomycetes</taxon>
        <taxon>Pleosporomycetidae</taxon>
        <taxon>Pleosporales</taxon>
        <taxon>Delitschiaceae</taxon>
        <taxon>Delitschia</taxon>
    </lineage>
</organism>
<keyword evidence="1" id="KW-0479">Metal-binding</keyword>
<feature type="signal peptide" evidence="2">
    <location>
        <begin position="1"/>
        <end position="20"/>
    </location>
</feature>
<feature type="domain" description="Tyrosinase copper-binding" evidence="3">
    <location>
        <begin position="131"/>
        <end position="148"/>
    </location>
</feature>
<dbReference type="PANTHER" id="PTHR11474">
    <property type="entry name" value="TYROSINASE FAMILY MEMBER"/>
    <property type="match status" value="1"/>
</dbReference>
<comment type="caution">
    <text evidence="5">The sequence shown here is derived from an EMBL/GenBank/DDBJ whole genome shotgun (WGS) entry which is preliminary data.</text>
</comment>
<dbReference type="EMBL" id="ML994493">
    <property type="protein sequence ID" value="KAF2196073.1"/>
    <property type="molecule type" value="Genomic_DNA"/>
</dbReference>
<dbReference type="InterPro" id="IPR002227">
    <property type="entry name" value="Tyrosinase_Cu-bd"/>
</dbReference>
<reference evidence="5" key="1">
    <citation type="journal article" date="2020" name="Stud. Mycol.">
        <title>101 Dothideomycetes genomes: a test case for predicting lifestyles and emergence of pathogens.</title>
        <authorList>
            <person name="Haridas S."/>
            <person name="Albert R."/>
            <person name="Binder M."/>
            <person name="Bloem J."/>
            <person name="Labutti K."/>
            <person name="Salamov A."/>
            <person name="Andreopoulos B."/>
            <person name="Baker S."/>
            <person name="Barry K."/>
            <person name="Bills G."/>
            <person name="Bluhm B."/>
            <person name="Cannon C."/>
            <person name="Castanera R."/>
            <person name="Culley D."/>
            <person name="Daum C."/>
            <person name="Ezra D."/>
            <person name="Gonzalez J."/>
            <person name="Henrissat B."/>
            <person name="Kuo A."/>
            <person name="Liang C."/>
            <person name="Lipzen A."/>
            <person name="Lutzoni F."/>
            <person name="Magnuson J."/>
            <person name="Mondo S."/>
            <person name="Nolan M."/>
            <person name="Ohm R."/>
            <person name="Pangilinan J."/>
            <person name="Park H.-J."/>
            <person name="Ramirez L."/>
            <person name="Alfaro M."/>
            <person name="Sun H."/>
            <person name="Tritt A."/>
            <person name="Yoshinaga Y."/>
            <person name="Zwiers L.-H."/>
            <person name="Turgeon B."/>
            <person name="Goodwin S."/>
            <person name="Spatafora J."/>
            <person name="Crous P."/>
            <person name="Grigoriev I."/>
        </authorList>
    </citation>
    <scope>NUCLEOTIDE SEQUENCE</scope>
    <source>
        <strain evidence="5">ATCC 74209</strain>
    </source>
</reference>
<evidence type="ECO:0000256" key="2">
    <source>
        <dbReference type="SAM" id="SignalP"/>
    </source>
</evidence>
<keyword evidence="2" id="KW-0732">Signal</keyword>
<dbReference type="PANTHER" id="PTHR11474:SF116">
    <property type="entry name" value="TYROSINASE"/>
    <property type="match status" value="1"/>
</dbReference>
<sequence length="347" mass="37859">MHLSFISAILAVSGSTLVSAATIPSPSLAPKLPLSAFNTTAFRGITLEQALTGSKPDPNLSIPPSGFKIQASCANPRVRVEWDSYSNADRQAFVDGIKCLLNKPASGRFSQARNRYEDLVALHQNLTPNVHNNAKFLIWHRYYLWAFEDMLRTECGFNGAIPWFDETKYSGRFAQSSIFSDQWFGAIALGGNCVTNGQFARLTLNVGPGTGNGAHCLARNDNGQLTANANSQIVNACNSRGDYADMAGCAETGAHAWGHNGIGAVMADAAASPGDPVFFLHHAFIDRNYRIWQNQDPARVTYINGQDRFGNNLNLDTGVSLGGLRNDVKIRDIINTLDNTLCYKYNY</sequence>
<dbReference type="GO" id="GO:0016491">
    <property type="term" value="F:oxidoreductase activity"/>
    <property type="evidence" value="ECO:0007669"/>
    <property type="project" value="InterPro"/>
</dbReference>
<dbReference type="PROSITE" id="PS00498">
    <property type="entry name" value="TYROSINASE_2"/>
    <property type="match status" value="1"/>
</dbReference>
<accession>A0A9P4MQK5</accession>
<evidence type="ECO:0000259" key="4">
    <source>
        <dbReference type="PROSITE" id="PS00498"/>
    </source>
</evidence>
<keyword evidence="6" id="KW-1185">Reference proteome</keyword>
<feature type="chain" id="PRO_5040267873" evidence="2">
    <location>
        <begin position="21"/>
        <end position="347"/>
    </location>
</feature>
<dbReference type="SUPFAM" id="SSF48056">
    <property type="entry name" value="Di-copper centre-containing domain"/>
    <property type="match status" value="1"/>
</dbReference>
<evidence type="ECO:0000313" key="6">
    <source>
        <dbReference type="Proteomes" id="UP000799536"/>
    </source>
</evidence>
<evidence type="ECO:0000256" key="1">
    <source>
        <dbReference type="ARBA" id="ARBA00022723"/>
    </source>
</evidence>
<dbReference type="PROSITE" id="PS00497">
    <property type="entry name" value="TYROSINASE_1"/>
    <property type="match status" value="1"/>
</dbReference>
<dbReference type="AlphaFoldDB" id="A0A9P4MQK5"/>
<evidence type="ECO:0000259" key="3">
    <source>
        <dbReference type="PROSITE" id="PS00497"/>
    </source>
</evidence>
<dbReference type="InterPro" id="IPR008922">
    <property type="entry name" value="Di-copper_centre_dom_sf"/>
</dbReference>
<dbReference type="OrthoDB" id="6132182at2759"/>
<proteinExistence type="predicted"/>
<evidence type="ECO:0000313" key="5">
    <source>
        <dbReference type="EMBL" id="KAF2196073.1"/>
    </source>
</evidence>
<dbReference type="GO" id="GO:0046872">
    <property type="term" value="F:metal ion binding"/>
    <property type="evidence" value="ECO:0007669"/>
    <property type="project" value="UniProtKB-KW"/>
</dbReference>
<dbReference type="Pfam" id="PF00264">
    <property type="entry name" value="Tyrosinase"/>
    <property type="match status" value="1"/>
</dbReference>
<dbReference type="Proteomes" id="UP000799536">
    <property type="component" value="Unassembled WGS sequence"/>
</dbReference>
<protein>
    <submittedName>
        <fullName evidence="5">Di-copper centre-containing protein</fullName>
    </submittedName>
</protein>